<comment type="pathway">
    <text evidence="12">Steroid metabolism; cholesterol degradation.</text>
</comment>
<evidence type="ECO:0000313" key="19">
    <source>
        <dbReference type="EMBL" id="MBW9111293.1"/>
    </source>
</evidence>
<protein>
    <recommendedName>
        <fullName evidence="14">Cholesterol oxidase</fullName>
        <ecNumber evidence="13">1.1.3.6</ecNumber>
        <ecNumber evidence="11">5.3.3.1</ecNumber>
    </recommendedName>
    <alternativeName>
        <fullName evidence="15">Cholesterol isomerase</fullName>
    </alternativeName>
</protein>
<accession>A0ABS7I159</accession>
<dbReference type="PANTHER" id="PTHR47470:SF1">
    <property type="entry name" value="FAD-DEPENDENT OXIDOREDUCTASE 2 FAD BINDING DOMAIN-CONTAINING PROTEIN"/>
    <property type="match status" value="1"/>
</dbReference>
<dbReference type="InterPro" id="IPR000172">
    <property type="entry name" value="GMC_OxRdtase_N"/>
</dbReference>
<evidence type="ECO:0000313" key="20">
    <source>
        <dbReference type="Proteomes" id="UP000777440"/>
    </source>
</evidence>
<feature type="domain" description="FAD-dependent oxidoreductase 2 FAD-binding" evidence="17">
    <location>
        <begin position="28"/>
        <end position="121"/>
    </location>
</feature>
<evidence type="ECO:0000256" key="8">
    <source>
        <dbReference type="ARBA" id="ARBA00023166"/>
    </source>
</evidence>
<evidence type="ECO:0000256" key="2">
    <source>
        <dbReference type="ARBA" id="ARBA00010790"/>
    </source>
</evidence>
<evidence type="ECO:0000256" key="6">
    <source>
        <dbReference type="ARBA" id="ARBA00023002"/>
    </source>
</evidence>
<evidence type="ECO:0000256" key="13">
    <source>
        <dbReference type="ARBA" id="ARBA00049723"/>
    </source>
</evidence>
<dbReference type="InterPro" id="IPR036188">
    <property type="entry name" value="FAD/NAD-bd_sf"/>
</dbReference>
<dbReference type="InterPro" id="IPR003953">
    <property type="entry name" value="FAD-dep_OxRdtase_2_FAD-bd"/>
</dbReference>
<evidence type="ECO:0000256" key="14">
    <source>
        <dbReference type="ARBA" id="ARBA00049744"/>
    </source>
</evidence>
<keyword evidence="7" id="KW-0443">Lipid metabolism</keyword>
<organism evidence="19 20">
    <name type="scientific">Microbacterium ureisolvens</name>
    <dbReference type="NCBI Taxonomy" id="2781186"/>
    <lineage>
        <taxon>Bacteria</taxon>
        <taxon>Bacillati</taxon>
        <taxon>Actinomycetota</taxon>
        <taxon>Actinomycetes</taxon>
        <taxon>Micrococcales</taxon>
        <taxon>Microbacteriaceae</taxon>
        <taxon>Microbacterium</taxon>
    </lineage>
</organism>
<dbReference type="SUPFAM" id="SSF51905">
    <property type="entry name" value="FAD/NAD(P)-binding domain"/>
    <property type="match status" value="1"/>
</dbReference>
<evidence type="ECO:0000259" key="17">
    <source>
        <dbReference type="Pfam" id="PF00890"/>
    </source>
</evidence>
<dbReference type="EC" id="1.1.3.6" evidence="13"/>
<dbReference type="Pfam" id="PF00732">
    <property type="entry name" value="GMC_oxred_N"/>
    <property type="match status" value="1"/>
</dbReference>
<dbReference type="InterPro" id="IPR007867">
    <property type="entry name" value="GMC_OxRtase_C"/>
</dbReference>
<gene>
    <name evidence="19" type="ORF">JNB61_16065</name>
</gene>
<keyword evidence="20" id="KW-1185">Reference proteome</keyword>
<evidence type="ECO:0000256" key="5">
    <source>
        <dbReference type="ARBA" id="ARBA00022827"/>
    </source>
</evidence>
<evidence type="ECO:0000256" key="9">
    <source>
        <dbReference type="ARBA" id="ARBA00023221"/>
    </source>
</evidence>
<keyword evidence="4" id="KW-0285">Flavoprotein</keyword>
<dbReference type="Proteomes" id="UP000777440">
    <property type="component" value="Unassembled WGS sequence"/>
</dbReference>
<dbReference type="EC" id="5.3.3.1" evidence="11"/>
<dbReference type="InterPro" id="IPR052542">
    <property type="entry name" value="Cholesterol_Oxidase"/>
</dbReference>
<dbReference type="RefSeq" id="WP_220340275.1">
    <property type="nucleotide sequence ID" value="NZ_JAEUAX010000010.1"/>
</dbReference>
<keyword evidence="5" id="KW-0274">FAD</keyword>
<evidence type="ECO:0000256" key="1">
    <source>
        <dbReference type="ARBA" id="ARBA00001974"/>
    </source>
</evidence>
<evidence type="ECO:0000256" key="11">
    <source>
        <dbReference type="ARBA" id="ARBA00038856"/>
    </source>
</evidence>
<sequence length="768" mass="83364">MCQSSPQPSSVESASRLPDAESLPEMLDAIVIGSGFGGAVAAARLAQAGRSVLVLERGRRFRPADFPRAPRLADGWLWNLGRGMYDVRWLDRMLSIQAAGWGGGSLVYANVFARPSAEVFADPRWTVGRADLDPYYDLAAHMLDVAPVAADPTTGRVPERATTMEAVAARMGRPGGTIRPNLAVRFEEDPDTVVTNRYGVKQRGCSFCGECVIGCRRGAKNSLDQTYLALAEQHGAHARTGAEVDRVEPDGQSYRVHWKDHTTASRHHRTARMVVLAAGAIGTTELLLRQRDVLRTLPALSLRLGEGFSGNGDALTLLRRPQHAAARRGPTITTTTVLDVEEDRAPVWFQVQDGAIPEPLTALMSGVLHDILPFPRLHPRESDRRRETIALLLMGRDSATGRLSLDRQHQATVAWDARANRRLTRAQARVGKVAHRHLGGRAYASPTWSLLRTPITVHPLGGAPRGADEHDGVIDQYGRVHGYTGMLILDGAAVPTATGANPSATILALAERGIEHAIRTTGDPDWRAPEWEDVRPVPAPEDEAGAAMARLREQSAGDGLRFSERLTGSIRVDGRIRAATLRLTADLTSWQRFQTDQRHPLAISGTFDLEGTATSQPVRGRLELFPAGERFAMRYILDARTDAGTPLRLVGTKTGPTFFTAWHRLTTLRLEIAGARNARGPVAGRGILRISTTDVVRMLGSVRGVAFTAPRRIDVVRRFTTFFALRALGPSAGRETRADAAARLRRLTGNAATDVAAISAADDELLGA</sequence>
<dbReference type="EMBL" id="JAEUAX010000010">
    <property type="protein sequence ID" value="MBW9111293.1"/>
    <property type="molecule type" value="Genomic_DNA"/>
</dbReference>
<evidence type="ECO:0000256" key="12">
    <source>
        <dbReference type="ARBA" id="ARBA00049645"/>
    </source>
</evidence>
<keyword evidence="3" id="KW-0153">Cholesterol metabolism</keyword>
<proteinExistence type="inferred from homology"/>
<evidence type="ECO:0000259" key="18">
    <source>
        <dbReference type="Pfam" id="PF05199"/>
    </source>
</evidence>
<keyword evidence="6" id="KW-0560">Oxidoreductase</keyword>
<dbReference type="Pfam" id="PF00890">
    <property type="entry name" value="FAD_binding_2"/>
    <property type="match status" value="1"/>
</dbReference>
<keyword evidence="10" id="KW-0413">Isomerase</keyword>
<evidence type="ECO:0000256" key="10">
    <source>
        <dbReference type="ARBA" id="ARBA00023235"/>
    </source>
</evidence>
<dbReference type="Gene3D" id="3.50.50.60">
    <property type="entry name" value="FAD/NAD(P)-binding domain"/>
    <property type="match status" value="3"/>
</dbReference>
<comment type="similarity">
    <text evidence="2">Belongs to the GMC oxidoreductase family.</text>
</comment>
<dbReference type="PANTHER" id="PTHR47470">
    <property type="entry name" value="CHOLESTEROL OXIDASE"/>
    <property type="match status" value="1"/>
</dbReference>
<evidence type="ECO:0000259" key="16">
    <source>
        <dbReference type="Pfam" id="PF00732"/>
    </source>
</evidence>
<evidence type="ECO:0000256" key="7">
    <source>
        <dbReference type="ARBA" id="ARBA00023098"/>
    </source>
</evidence>
<keyword evidence="9" id="KW-0753">Steroid metabolism</keyword>
<name>A0ABS7I159_9MICO</name>
<feature type="domain" description="Glucose-methanol-choline oxidoreductase C-terminal" evidence="18">
    <location>
        <begin position="455"/>
        <end position="510"/>
    </location>
</feature>
<comment type="cofactor">
    <cofactor evidence="1">
        <name>FAD</name>
        <dbReference type="ChEBI" id="CHEBI:57692"/>
    </cofactor>
</comment>
<comment type="caution">
    <text evidence="19">The sequence shown here is derived from an EMBL/GenBank/DDBJ whole genome shotgun (WGS) entry which is preliminary data.</text>
</comment>
<evidence type="ECO:0000256" key="3">
    <source>
        <dbReference type="ARBA" id="ARBA00022548"/>
    </source>
</evidence>
<keyword evidence="8" id="KW-1207">Sterol metabolism</keyword>
<feature type="domain" description="Glucose-methanol-choline oxidoreductase N-terminal" evidence="16">
    <location>
        <begin position="203"/>
        <end position="289"/>
    </location>
</feature>
<evidence type="ECO:0000256" key="15">
    <source>
        <dbReference type="ARBA" id="ARBA00049778"/>
    </source>
</evidence>
<evidence type="ECO:0000256" key="4">
    <source>
        <dbReference type="ARBA" id="ARBA00022630"/>
    </source>
</evidence>
<dbReference type="Pfam" id="PF05199">
    <property type="entry name" value="GMC_oxred_C"/>
    <property type="match status" value="1"/>
</dbReference>
<reference evidence="19 20" key="1">
    <citation type="journal article" date="2021" name="MBio">
        <title>Poor Competitiveness of Bradyrhizobium in Pigeon Pea Root Colonization in Indian Soils.</title>
        <authorList>
            <person name="Chalasani D."/>
            <person name="Basu A."/>
            <person name="Pullabhotla S.V.S.R.N."/>
            <person name="Jorrin B."/>
            <person name="Neal A.L."/>
            <person name="Poole P.S."/>
            <person name="Podile A.R."/>
            <person name="Tkacz A."/>
        </authorList>
    </citation>
    <scope>NUCLEOTIDE SEQUENCE [LARGE SCALE GENOMIC DNA]</scope>
    <source>
        <strain evidence="19 20">HU12</strain>
    </source>
</reference>